<dbReference type="SUPFAM" id="SSF52540">
    <property type="entry name" value="P-loop containing nucleoside triphosphate hydrolases"/>
    <property type="match status" value="1"/>
</dbReference>
<accession>A0A674K6I8</accession>
<keyword evidence="6" id="KW-0378">Hydrolase</keyword>
<dbReference type="Pfam" id="PF21633">
    <property type="entry name" value="MOV-10_Ig-like"/>
    <property type="match status" value="2"/>
</dbReference>
<dbReference type="GO" id="GO:0005524">
    <property type="term" value="F:ATP binding"/>
    <property type="evidence" value="ECO:0007669"/>
    <property type="project" value="UniProtKB-KW"/>
</dbReference>
<dbReference type="InterPro" id="IPR027417">
    <property type="entry name" value="P-loop_NTPase"/>
</dbReference>
<feature type="domain" description="DNA2/NAM7 helicase helicase" evidence="13">
    <location>
        <begin position="530"/>
        <end position="612"/>
    </location>
</feature>
<dbReference type="GeneTree" id="ENSGT00940000156024"/>
<feature type="domain" description="Helicase MOV-10 Ig-like" evidence="15">
    <location>
        <begin position="2"/>
        <end position="80"/>
    </location>
</feature>
<dbReference type="AlphaFoldDB" id="A0A674K6I8"/>
<dbReference type="InterPro" id="IPR041679">
    <property type="entry name" value="DNA2/NAM7-like_C"/>
</dbReference>
<evidence type="ECO:0000256" key="8">
    <source>
        <dbReference type="ARBA" id="ARBA00022840"/>
    </source>
</evidence>
<dbReference type="GO" id="GO:0016787">
    <property type="term" value="F:hydrolase activity"/>
    <property type="evidence" value="ECO:0007669"/>
    <property type="project" value="UniProtKB-KW"/>
</dbReference>
<evidence type="ECO:0000259" key="14">
    <source>
        <dbReference type="Pfam" id="PF13087"/>
    </source>
</evidence>
<dbReference type="InterPro" id="IPR047187">
    <property type="entry name" value="SF1_C_Upf1"/>
</dbReference>
<dbReference type="GO" id="GO:0005829">
    <property type="term" value="C:cytosol"/>
    <property type="evidence" value="ECO:0007669"/>
    <property type="project" value="Ensembl"/>
</dbReference>
<dbReference type="PANTHER" id="PTHR45418:SF1">
    <property type="entry name" value="CANCER_TESTIS ANTIGEN 55"/>
    <property type="match status" value="1"/>
</dbReference>
<dbReference type="Ensembl" id="ENSTMTT00000029600.1">
    <property type="protein sequence ID" value="ENSTMTP00000028563.1"/>
    <property type="gene ID" value="ENSTMTG00000020657.1"/>
</dbReference>
<dbReference type="InterPro" id="IPR049077">
    <property type="entry name" value="MOV-10_Ig-like"/>
</dbReference>
<keyword evidence="7" id="KW-0347">Helicase</keyword>
<dbReference type="InterPro" id="IPR049080">
    <property type="entry name" value="MOV-10-like_beta-barrel"/>
</dbReference>
<dbReference type="Proteomes" id="UP000472274">
    <property type="component" value="Unplaced"/>
</dbReference>
<feature type="domain" description="Helicase MOV-10 helical" evidence="17">
    <location>
        <begin position="237"/>
        <end position="271"/>
    </location>
</feature>
<evidence type="ECO:0000256" key="1">
    <source>
        <dbReference type="ARBA" id="ARBA00004201"/>
    </source>
</evidence>
<comment type="subcellular location">
    <subcellularLocation>
        <location evidence="1">Cytoplasm</location>
        <location evidence="1">P-body</location>
    </subcellularLocation>
</comment>
<evidence type="ECO:0000256" key="2">
    <source>
        <dbReference type="ARBA" id="ARBA00005601"/>
    </source>
</evidence>
<proteinExistence type="inferred from homology"/>
<evidence type="ECO:0000256" key="6">
    <source>
        <dbReference type="ARBA" id="ARBA00022801"/>
    </source>
</evidence>
<evidence type="ECO:0000256" key="7">
    <source>
        <dbReference type="ARBA" id="ARBA00022806"/>
    </source>
</evidence>
<evidence type="ECO:0000313" key="18">
    <source>
        <dbReference type="Ensembl" id="ENSTMTP00000028563.1"/>
    </source>
</evidence>
<dbReference type="GO" id="GO:0035279">
    <property type="term" value="P:miRNA-mediated gene silencing by mRNA destabilization"/>
    <property type="evidence" value="ECO:0007669"/>
    <property type="project" value="Ensembl"/>
</dbReference>
<evidence type="ECO:0000256" key="11">
    <source>
        <dbReference type="ARBA" id="ARBA00047984"/>
    </source>
</evidence>
<dbReference type="GO" id="GO:0141008">
    <property type="term" value="P:transposable element silencing by mRNA destabilization"/>
    <property type="evidence" value="ECO:0007669"/>
    <property type="project" value="Ensembl"/>
</dbReference>
<evidence type="ECO:0000259" key="13">
    <source>
        <dbReference type="Pfam" id="PF13086"/>
    </source>
</evidence>
<dbReference type="PANTHER" id="PTHR45418">
    <property type="entry name" value="CANCER/TESTIS ANTIGEN 55"/>
    <property type="match status" value="1"/>
</dbReference>
<keyword evidence="9" id="KW-0694">RNA-binding</keyword>
<feature type="domain" description="Helicase MOV-10-like beta-barrel" evidence="16">
    <location>
        <begin position="272"/>
        <end position="359"/>
    </location>
</feature>
<dbReference type="Gene3D" id="3.40.50.300">
    <property type="entry name" value="P-loop containing nucleotide triphosphate hydrolases"/>
    <property type="match status" value="2"/>
</dbReference>
<dbReference type="InterPro" id="IPR041677">
    <property type="entry name" value="DNA2/NAM7_AAA_11"/>
</dbReference>
<dbReference type="GO" id="GO:0003723">
    <property type="term" value="F:RNA binding"/>
    <property type="evidence" value="ECO:0007669"/>
    <property type="project" value="UniProtKB-KW"/>
</dbReference>
<evidence type="ECO:0000256" key="10">
    <source>
        <dbReference type="ARBA" id="ARBA00023158"/>
    </source>
</evidence>
<protein>
    <recommendedName>
        <fullName evidence="3">RNA helicase</fullName>
        <ecNumber evidence="3">3.6.4.13</ecNumber>
    </recommendedName>
</protein>
<dbReference type="CDD" id="cd18808">
    <property type="entry name" value="SF1_C_Upf1"/>
    <property type="match status" value="1"/>
</dbReference>
<evidence type="ECO:0000259" key="17">
    <source>
        <dbReference type="Pfam" id="PF21635"/>
    </source>
</evidence>
<dbReference type="GO" id="GO:0051607">
    <property type="term" value="P:defense response to virus"/>
    <property type="evidence" value="ECO:0007669"/>
    <property type="project" value="Ensembl"/>
</dbReference>
<feature type="compositionally biased region" description="Polar residues" evidence="12">
    <location>
        <begin position="898"/>
        <end position="916"/>
    </location>
</feature>
<comment type="similarity">
    <text evidence="2">Belongs to the DNA2/NAM7 helicase family. SDE3 subfamily.</text>
</comment>
<dbReference type="EC" id="3.6.4.13" evidence="3"/>
<feature type="domain" description="Helicase MOV-10 Ig-like" evidence="15">
    <location>
        <begin position="124"/>
        <end position="169"/>
    </location>
</feature>
<keyword evidence="10" id="KW-0943">RNA-mediated gene silencing</keyword>
<dbReference type="CDD" id="cd18038">
    <property type="entry name" value="DEXXQc_Helz-like"/>
    <property type="match status" value="1"/>
</dbReference>
<evidence type="ECO:0000256" key="12">
    <source>
        <dbReference type="SAM" id="MobiDB-lite"/>
    </source>
</evidence>
<evidence type="ECO:0000256" key="4">
    <source>
        <dbReference type="ARBA" id="ARBA00022490"/>
    </source>
</evidence>
<name>A0A674K6I8_9SAUR</name>
<feature type="region of interest" description="Disordered" evidence="12">
    <location>
        <begin position="898"/>
        <end position="919"/>
    </location>
</feature>
<evidence type="ECO:0000256" key="5">
    <source>
        <dbReference type="ARBA" id="ARBA00022741"/>
    </source>
</evidence>
<keyword evidence="5" id="KW-0547">Nucleotide-binding</keyword>
<organism evidence="18 19">
    <name type="scientific">Terrapene triunguis</name>
    <name type="common">Three-toed box turtle</name>
    <dbReference type="NCBI Taxonomy" id="2587831"/>
    <lineage>
        <taxon>Eukaryota</taxon>
        <taxon>Metazoa</taxon>
        <taxon>Chordata</taxon>
        <taxon>Craniata</taxon>
        <taxon>Vertebrata</taxon>
        <taxon>Euteleostomi</taxon>
        <taxon>Archelosauria</taxon>
        <taxon>Testudinata</taxon>
        <taxon>Testudines</taxon>
        <taxon>Cryptodira</taxon>
        <taxon>Durocryptodira</taxon>
        <taxon>Testudinoidea</taxon>
        <taxon>Emydidae</taxon>
        <taxon>Terrapene</taxon>
    </lineage>
</organism>
<keyword evidence="19" id="KW-1185">Reference proteome</keyword>
<dbReference type="FunCoup" id="A0A674K6I8">
    <property type="interactions" value="32"/>
</dbReference>
<dbReference type="InParanoid" id="A0A674K6I8"/>
<evidence type="ECO:0000256" key="9">
    <source>
        <dbReference type="ARBA" id="ARBA00022884"/>
    </source>
</evidence>
<dbReference type="GO" id="GO:0032574">
    <property type="term" value="F:5'-3' RNA helicase activity"/>
    <property type="evidence" value="ECO:0007669"/>
    <property type="project" value="Ensembl"/>
</dbReference>
<dbReference type="InterPro" id="IPR049079">
    <property type="entry name" value="Mov-10_helical"/>
</dbReference>
<feature type="region of interest" description="Disordered" evidence="12">
    <location>
        <begin position="61"/>
        <end position="121"/>
    </location>
</feature>
<gene>
    <name evidence="18" type="primary">MOV10</name>
</gene>
<dbReference type="GO" id="GO:0000932">
    <property type="term" value="C:P-body"/>
    <property type="evidence" value="ECO:0007669"/>
    <property type="project" value="UniProtKB-SubCell"/>
</dbReference>
<feature type="domain" description="DNA2/NAM7 helicase-like C-terminal" evidence="14">
    <location>
        <begin position="620"/>
        <end position="846"/>
    </location>
</feature>
<dbReference type="FunFam" id="3.40.50.300:FF:000608">
    <property type="entry name" value="Mov10 RISC complex RNA helicase"/>
    <property type="match status" value="1"/>
</dbReference>
<feature type="domain" description="DNA2/NAM7 helicase helicase" evidence="13">
    <location>
        <begin position="411"/>
        <end position="515"/>
    </location>
</feature>
<dbReference type="GO" id="GO:0061158">
    <property type="term" value="P:3'-UTR-mediated mRNA destabilization"/>
    <property type="evidence" value="ECO:0007669"/>
    <property type="project" value="Ensembl"/>
</dbReference>
<dbReference type="Pfam" id="PF13087">
    <property type="entry name" value="AAA_12"/>
    <property type="match status" value="1"/>
</dbReference>
<feature type="compositionally biased region" description="Polar residues" evidence="12">
    <location>
        <begin position="88"/>
        <end position="97"/>
    </location>
</feature>
<dbReference type="FunFam" id="3.40.50.300:FF:001941">
    <property type="entry name" value="Mov10 RISC complex RNA helicase"/>
    <property type="match status" value="1"/>
</dbReference>
<evidence type="ECO:0000259" key="15">
    <source>
        <dbReference type="Pfam" id="PF21633"/>
    </source>
</evidence>
<evidence type="ECO:0000256" key="3">
    <source>
        <dbReference type="ARBA" id="ARBA00012552"/>
    </source>
</evidence>
<dbReference type="Pfam" id="PF21634">
    <property type="entry name" value="MOV-10_beta-barrel"/>
    <property type="match status" value="1"/>
</dbReference>
<evidence type="ECO:0000313" key="19">
    <source>
        <dbReference type="Proteomes" id="UP000472274"/>
    </source>
</evidence>
<reference evidence="18" key="2">
    <citation type="submission" date="2025-09" db="UniProtKB">
        <authorList>
            <consortium name="Ensembl"/>
        </authorList>
    </citation>
    <scope>IDENTIFICATION</scope>
</reference>
<reference evidence="18" key="1">
    <citation type="submission" date="2025-08" db="UniProtKB">
        <authorList>
            <consortium name="Ensembl"/>
        </authorList>
    </citation>
    <scope>IDENTIFICATION</scope>
</reference>
<evidence type="ECO:0000259" key="16">
    <source>
        <dbReference type="Pfam" id="PF21634"/>
    </source>
</evidence>
<comment type="catalytic activity">
    <reaction evidence="11">
        <text>ATP + H2O = ADP + phosphate + H(+)</text>
        <dbReference type="Rhea" id="RHEA:13065"/>
        <dbReference type="ChEBI" id="CHEBI:15377"/>
        <dbReference type="ChEBI" id="CHEBI:15378"/>
        <dbReference type="ChEBI" id="CHEBI:30616"/>
        <dbReference type="ChEBI" id="CHEBI:43474"/>
        <dbReference type="ChEBI" id="CHEBI:456216"/>
        <dbReference type="EC" id="3.6.4.13"/>
    </reaction>
</comment>
<dbReference type="InterPro" id="IPR026122">
    <property type="entry name" value="MOV-10/SDE3_DEXXQ/H-box"/>
</dbReference>
<sequence length="1012" mass="112429">GGKHGVEILSEHDRGNGRIRFPVTPNEPATVSIWVQNNGAEEVTLLGYRALRKQREFTFHDESKVTRQQPRVLQPGKRVQLSPGAGFSFTSGPTLTFSKAGPLGGRGSTWGPRKGELPVHTSPLTAGDSYSIEARCLTQHYGYYPVTVLFEFTKEQDGPFSIGRFVSAVANSRLAEELGPTAPYRPYQANLRKTVTFITEDGVPPDRYTGGELGRAACPSPAVPGKVRITSGWHWPCRKSLAAELQFENYQEKFQLLLHLEELQMEVDIRRYDMQDVPMVKDTQNKRLLILEVPGVAENRPSVLRGDHLFVTRSEQRTLPQLVQYKGYVHAVELERVKLGFSPNLLASFVNNLKFDVIFTFNRLPLRVQHRAVELAKKRNLGDVLFPSFSYRESLLHEGGRLKLFDRNLETNQEQYDAVQQIVTGMSRPAPYIIFGPPGTGKTVTMVEAIKQVRVSPEGPSTGTRDSHVLACAPSNSASDLLCQRLLKHLDKGSIYRINASSRDYRQVPEEIKPCCNWDDAQQCHVYPSKEKLQHYRVIITTLVTAGRLVTAQFPDGHFSHVFIDECGHAVEPECLVAIAGILTTMDRETNTNGGQLVLAGDPKQLGPILRSPLAIEHGLEVSLLERLMKHNSLYQKGAESYDPQFVTKLLRNYRCHIRPAGTDIPNQEFYDGELQECADRLISYSYCTWEELPTQGFPIIFHGVSGEDQREGNSPSFFNTLEVEALVTYLKKLLQSQGKRGRSRISPKEIGIISPYRKQVEKIRQAITKKDGDLMKLPDIKELKVGSVEEFQGQERRVLLISTVRSCTEYLSMDEDFKLGFLKNPKRFNVAITRAKALLIIVGNPTVLSKDPHWNTFLRYCTAKGGYTGYPYAEESPEEDALLEELSSLRLSTQSAGESSTSLHPAWVQQGSPRPSSAGGGIWPGCKGILRPSGMTCSSVMPSAGVPLIGSACVGGAVGAGGHRCTLCKADKRWPGVHFPESPFRLALAPPCGQPRESVHATAAPLWDLSG</sequence>
<dbReference type="Pfam" id="PF13086">
    <property type="entry name" value="AAA_11"/>
    <property type="match status" value="2"/>
</dbReference>
<keyword evidence="4" id="KW-0963">Cytoplasm</keyword>
<keyword evidence="8" id="KW-0067">ATP-binding</keyword>
<dbReference type="Pfam" id="PF21635">
    <property type="entry name" value="Mov-10_helical"/>
    <property type="match status" value="1"/>
</dbReference>